<dbReference type="InterPro" id="IPR023367">
    <property type="entry name" value="Peptidase_M42_dom2"/>
</dbReference>
<dbReference type="PANTHER" id="PTHR32481:SF9">
    <property type="entry name" value="ENDOGLUCANASE"/>
    <property type="match status" value="1"/>
</dbReference>
<dbReference type="Gene3D" id="3.40.630.10">
    <property type="entry name" value="Zn peptidases"/>
    <property type="match status" value="1"/>
</dbReference>
<evidence type="ECO:0000256" key="3">
    <source>
        <dbReference type="ARBA" id="ARBA00022670"/>
    </source>
</evidence>
<sequence>MKSLILRLANEIAPSGSERNLQALLLEEVKDVADETRIDTLGNGIATKHGEGPHILLAAHADETGVMIVDIDEKGFLRLISVGNVDPRTLVHRQVQFVGGVTGLIQLEEDIKLADATFDHLFVDIGATSQAEALARVHVGLAGVVLAPVIELSDTRLAGRALDNRVGCAIAITAFRELAKQNRHVTLVFTAQGEVGGRGARTTAYQIQPDLALIIDAAPACDVPGGKRTALSLGQGAAIKIMDGTAIVPLEVKNHLIQTAKELNLSTQYEVWPRGQSDAGAIQLSVDGIAIGGVSYPARFVGGNSTVVDLADVNDALKLVVAAAGSYEA</sequence>
<keyword evidence="8" id="KW-1185">Reference proteome</keyword>
<organism evidence="7 8">
    <name type="scientific">Alicyclobacillus fodiniaquatilis</name>
    <dbReference type="NCBI Taxonomy" id="1661150"/>
    <lineage>
        <taxon>Bacteria</taxon>
        <taxon>Bacillati</taxon>
        <taxon>Bacillota</taxon>
        <taxon>Bacilli</taxon>
        <taxon>Bacillales</taxon>
        <taxon>Alicyclobacillaceae</taxon>
        <taxon>Alicyclobacillus</taxon>
    </lineage>
</organism>
<dbReference type="RefSeq" id="WP_377944229.1">
    <property type="nucleotide sequence ID" value="NZ_JBHUCX010000050.1"/>
</dbReference>
<dbReference type="PANTHER" id="PTHR32481">
    <property type="entry name" value="AMINOPEPTIDASE"/>
    <property type="match status" value="1"/>
</dbReference>
<gene>
    <name evidence="7" type="ORF">ACFSB2_16640</name>
</gene>
<dbReference type="Pfam" id="PF05343">
    <property type="entry name" value="Peptidase_M42"/>
    <property type="match status" value="1"/>
</dbReference>
<keyword evidence="2" id="KW-0031">Aminopeptidase</keyword>
<dbReference type="EMBL" id="JBHUCX010000050">
    <property type="protein sequence ID" value="MFD1676333.1"/>
    <property type="molecule type" value="Genomic_DNA"/>
</dbReference>
<dbReference type="SUPFAM" id="SSF101821">
    <property type="entry name" value="Aminopeptidase/glucanase lid domain"/>
    <property type="match status" value="1"/>
</dbReference>
<evidence type="ECO:0000256" key="5">
    <source>
        <dbReference type="ARBA" id="ARBA00022801"/>
    </source>
</evidence>
<evidence type="ECO:0000256" key="2">
    <source>
        <dbReference type="ARBA" id="ARBA00022438"/>
    </source>
</evidence>
<name>A0ABW4JK49_9BACL</name>
<evidence type="ECO:0000256" key="1">
    <source>
        <dbReference type="ARBA" id="ARBA00006272"/>
    </source>
</evidence>
<evidence type="ECO:0000256" key="6">
    <source>
        <dbReference type="PIRNR" id="PIRNR001123"/>
    </source>
</evidence>
<keyword evidence="3" id="KW-0645">Protease</keyword>
<dbReference type="SUPFAM" id="SSF53187">
    <property type="entry name" value="Zn-dependent exopeptidases"/>
    <property type="match status" value="1"/>
</dbReference>
<evidence type="ECO:0000313" key="8">
    <source>
        <dbReference type="Proteomes" id="UP001597079"/>
    </source>
</evidence>
<dbReference type="PIRSF" id="PIRSF001123">
    <property type="entry name" value="PepA_GA"/>
    <property type="match status" value="1"/>
</dbReference>
<evidence type="ECO:0000313" key="7">
    <source>
        <dbReference type="EMBL" id="MFD1676333.1"/>
    </source>
</evidence>
<comment type="caution">
    <text evidence="7">The sequence shown here is derived from an EMBL/GenBank/DDBJ whole genome shotgun (WGS) entry which is preliminary data.</text>
</comment>
<proteinExistence type="inferred from homology"/>
<keyword evidence="5" id="KW-0378">Hydrolase</keyword>
<dbReference type="InterPro" id="IPR008007">
    <property type="entry name" value="Peptidase_M42"/>
</dbReference>
<evidence type="ECO:0000256" key="4">
    <source>
        <dbReference type="ARBA" id="ARBA00022723"/>
    </source>
</evidence>
<dbReference type="InterPro" id="IPR051464">
    <property type="entry name" value="Peptidase_M42_aminopept"/>
</dbReference>
<dbReference type="Proteomes" id="UP001597079">
    <property type="component" value="Unassembled WGS sequence"/>
</dbReference>
<reference evidence="8" key="1">
    <citation type="journal article" date="2019" name="Int. J. Syst. Evol. Microbiol.">
        <title>The Global Catalogue of Microorganisms (GCM) 10K type strain sequencing project: providing services to taxonomists for standard genome sequencing and annotation.</title>
        <authorList>
            <consortium name="The Broad Institute Genomics Platform"/>
            <consortium name="The Broad Institute Genome Sequencing Center for Infectious Disease"/>
            <person name="Wu L."/>
            <person name="Ma J."/>
        </authorList>
    </citation>
    <scope>NUCLEOTIDE SEQUENCE [LARGE SCALE GENOMIC DNA]</scope>
    <source>
        <strain evidence="8">CGMCC 1.12286</strain>
    </source>
</reference>
<accession>A0ABW4JK49</accession>
<comment type="similarity">
    <text evidence="1 6">Belongs to the peptidase M42 family.</text>
</comment>
<keyword evidence="4" id="KW-0479">Metal-binding</keyword>
<dbReference type="Gene3D" id="2.40.30.40">
    <property type="entry name" value="Peptidase M42, domain 2"/>
    <property type="match status" value="1"/>
</dbReference>
<protein>
    <submittedName>
        <fullName evidence="7">Peptidase M42</fullName>
    </submittedName>
</protein>